<dbReference type="EMBL" id="VSSQ01059764">
    <property type="protein sequence ID" value="MPN13273.1"/>
    <property type="molecule type" value="Genomic_DNA"/>
</dbReference>
<comment type="caution">
    <text evidence="1">The sequence shown here is derived from an EMBL/GenBank/DDBJ whole genome shotgun (WGS) entry which is preliminary data.</text>
</comment>
<sequence length="55" mass="6533">MTNQIHQYELASFMITLSDIIKSRDLTRRSKYYGPSFRTILYFVKSLIKIALNVF</sequence>
<reference evidence="1" key="1">
    <citation type="submission" date="2019-08" db="EMBL/GenBank/DDBJ databases">
        <authorList>
            <person name="Kucharzyk K."/>
            <person name="Murdoch R.W."/>
            <person name="Higgins S."/>
            <person name="Loffler F."/>
        </authorList>
    </citation>
    <scope>NUCLEOTIDE SEQUENCE</scope>
</reference>
<protein>
    <submittedName>
        <fullName evidence="1">Uncharacterized protein</fullName>
    </submittedName>
</protein>
<gene>
    <name evidence="1" type="ORF">SDC9_160594</name>
</gene>
<organism evidence="1">
    <name type="scientific">bioreactor metagenome</name>
    <dbReference type="NCBI Taxonomy" id="1076179"/>
    <lineage>
        <taxon>unclassified sequences</taxon>
        <taxon>metagenomes</taxon>
        <taxon>ecological metagenomes</taxon>
    </lineage>
</organism>
<accession>A0A645FM54</accession>
<dbReference type="AlphaFoldDB" id="A0A645FM54"/>
<proteinExistence type="predicted"/>
<name>A0A645FM54_9ZZZZ</name>
<evidence type="ECO:0000313" key="1">
    <source>
        <dbReference type="EMBL" id="MPN13273.1"/>
    </source>
</evidence>